<evidence type="ECO:0000313" key="5">
    <source>
        <dbReference type="EMBL" id="KAJ3047810.1"/>
    </source>
</evidence>
<evidence type="ECO:0000313" key="6">
    <source>
        <dbReference type="Proteomes" id="UP001212841"/>
    </source>
</evidence>
<feature type="domain" description="SF3 helicase" evidence="4">
    <location>
        <begin position="13"/>
        <end position="177"/>
    </location>
</feature>
<dbReference type="EMBL" id="JADGJD010000896">
    <property type="protein sequence ID" value="KAJ3047810.1"/>
    <property type="molecule type" value="Genomic_DNA"/>
</dbReference>
<dbReference type="GO" id="GO:0016787">
    <property type="term" value="F:hydrolase activity"/>
    <property type="evidence" value="ECO:0007669"/>
    <property type="project" value="UniProtKB-KW"/>
</dbReference>
<dbReference type="PROSITE" id="PS51206">
    <property type="entry name" value="SF3_HELICASE_1"/>
    <property type="match status" value="1"/>
</dbReference>
<dbReference type="InterPro" id="IPR027417">
    <property type="entry name" value="P-loop_NTPase"/>
</dbReference>
<evidence type="ECO:0000256" key="2">
    <source>
        <dbReference type="ARBA" id="ARBA00022801"/>
    </source>
</evidence>
<keyword evidence="2" id="KW-0378">Hydrolase</keyword>
<accession>A0AAD5S6R5</accession>
<dbReference type="InterPro" id="IPR051620">
    <property type="entry name" value="ORF904-like_C"/>
</dbReference>
<reference evidence="5" key="1">
    <citation type="submission" date="2020-05" db="EMBL/GenBank/DDBJ databases">
        <title>Phylogenomic resolution of chytrid fungi.</title>
        <authorList>
            <person name="Stajich J.E."/>
            <person name="Amses K."/>
            <person name="Simmons R."/>
            <person name="Seto K."/>
            <person name="Myers J."/>
            <person name="Bonds A."/>
            <person name="Quandt C.A."/>
            <person name="Barry K."/>
            <person name="Liu P."/>
            <person name="Grigoriev I."/>
            <person name="Longcore J.E."/>
            <person name="James T.Y."/>
        </authorList>
    </citation>
    <scope>NUCLEOTIDE SEQUENCE</scope>
    <source>
        <strain evidence="5">JEL0318</strain>
    </source>
</reference>
<keyword evidence="6" id="KW-1185">Reference proteome</keyword>
<organism evidence="5 6">
    <name type="scientific">Rhizophlyctis rosea</name>
    <dbReference type="NCBI Taxonomy" id="64517"/>
    <lineage>
        <taxon>Eukaryota</taxon>
        <taxon>Fungi</taxon>
        <taxon>Fungi incertae sedis</taxon>
        <taxon>Chytridiomycota</taxon>
        <taxon>Chytridiomycota incertae sedis</taxon>
        <taxon>Chytridiomycetes</taxon>
        <taxon>Rhizophlyctidales</taxon>
        <taxon>Rhizophlyctidaceae</taxon>
        <taxon>Rhizophlyctis</taxon>
    </lineage>
</organism>
<dbReference type="AlphaFoldDB" id="A0AAD5S6R5"/>
<evidence type="ECO:0000256" key="3">
    <source>
        <dbReference type="ARBA" id="ARBA00022840"/>
    </source>
</evidence>
<evidence type="ECO:0000256" key="1">
    <source>
        <dbReference type="ARBA" id="ARBA00022741"/>
    </source>
</evidence>
<dbReference type="InterPro" id="IPR014015">
    <property type="entry name" value="Helicase_SF3_DNA-vir"/>
</dbReference>
<dbReference type="PANTHER" id="PTHR35372:SF2">
    <property type="entry name" value="SF3 HELICASE DOMAIN-CONTAINING PROTEIN"/>
    <property type="match status" value="1"/>
</dbReference>
<keyword evidence="3" id="KW-0067">ATP-binding</keyword>
<protein>
    <recommendedName>
        <fullName evidence="4">SF3 helicase domain-containing protein</fullName>
    </recommendedName>
</protein>
<dbReference type="PANTHER" id="PTHR35372">
    <property type="entry name" value="ATP BINDING PROTEIN-RELATED"/>
    <property type="match status" value="1"/>
</dbReference>
<dbReference type="GO" id="GO:0005524">
    <property type="term" value="F:ATP binding"/>
    <property type="evidence" value="ECO:0007669"/>
    <property type="project" value="UniProtKB-KW"/>
</dbReference>
<proteinExistence type="predicted"/>
<keyword evidence="1" id="KW-0547">Nucleotide-binding</keyword>
<name>A0AAD5S6R5_9FUNG</name>
<dbReference type="Gene3D" id="3.40.50.300">
    <property type="entry name" value="P-loop containing nucleotide triphosphate hydrolases"/>
    <property type="match status" value="1"/>
</dbReference>
<gene>
    <name evidence="5" type="ORF">HK097_011151</name>
</gene>
<comment type="caution">
    <text evidence="5">The sequence shown here is derived from an EMBL/GenBank/DDBJ whole genome shotgun (WGS) entry which is preliminary data.</text>
</comment>
<dbReference type="Proteomes" id="UP001212841">
    <property type="component" value="Unassembled WGS sequence"/>
</dbReference>
<sequence length="178" mass="19801">METFLSQIFPNPDERNYVLEKFAFALNETPATAQFFIFVGNGANGKTTLLKLVSLGFGGYYVEIPVTVFTHQRPAANCPTPEFMAIRGKRVVTCSEANAKDTLNLCTIKCCTGENIMTGRGLFEKRLCTFYPQALFAMSVNQIPTIKSSAEDNGTWRRISHVLFGSTFKENPSDANEF</sequence>
<evidence type="ECO:0000259" key="4">
    <source>
        <dbReference type="PROSITE" id="PS51206"/>
    </source>
</evidence>